<evidence type="ECO:0000259" key="1">
    <source>
        <dbReference type="SMART" id="SM00736"/>
    </source>
</evidence>
<dbReference type="CDD" id="cd23669">
    <property type="entry name" value="GH55_SacteLam55A-like"/>
    <property type="match status" value="1"/>
</dbReference>
<dbReference type="Pfam" id="PF05345">
    <property type="entry name" value="He_PIG"/>
    <property type="match status" value="1"/>
</dbReference>
<protein>
    <recommendedName>
        <fullName evidence="1">Dystroglycan-type cadherin-like domain-containing protein</fullName>
    </recommendedName>
</protein>
<dbReference type="EMBL" id="RPFW01000001">
    <property type="protein sequence ID" value="TVZ07375.1"/>
    <property type="molecule type" value="Genomic_DNA"/>
</dbReference>
<gene>
    <name evidence="2" type="ORF">EAS64_01530</name>
</gene>
<dbReference type="SUPFAM" id="SSF51126">
    <property type="entry name" value="Pectin lyase-like"/>
    <property type="match status" value="1"/>
</dbReference>
<dbReference type="OrthoDB" id="2479530at2"/>
<accession>A0A6P2CA21</accession>
<proteinExistence type="predicted"/>
<sequence>MQFVTVKDNAQVNGIEVQPAGGGTGNTVTVSNPGAQTWTVGTAASLQVQASDSASGQTLTYSATGLPAGLSVSSSTGLISGTPTATGTGSVTVTAGDTTGASGSATFSWTVNPVASGCVGGSNQPNLGPNVYVFSPSMSATTISNTLNTVFNTQKLNQFGTQRYAELFLPGTYTGIEDNVGYYTSVQGLGQNPDQVALNSSDVTVDSFDGTGNATQNFWRSAENMEITPSAGNDRWAVAQAGPFERMDVHGGLELYPASYGYASGGYIADSIVTGQASSVSQQQWYTKDSNLGSWSGSVWNMVFSGVNGAPAQSYPTPPMTTLATTPVARDIPYLYVDSSGNYNVFEPSLRTNASGPSWSGGSNSAGTSVPMSKFFVATPSNTAAQINTALAQGCNLLFTPGVYTINQTINVTNPNTVVLGLGFPTLIPTGGVNTMQVADVDGVRIQGILFDAGTTNSSALLTVGTQGNNTSHASNPISVQDVFFRIGGDIAGQATNSLVVNANNTLVDDIWAWRADHGNSGTVGWTVNTAQHGLVVNGNNVLATGLFVEHYQNYDVQWLGNGGETIFFQNEMPYDPPNQAAWMNGSSDGYAAYEVGPSVTSHQAYGLGSYCYFNVNPAVVADHAFEAPAVSGVQLHDLLTVSLGNVGVIEHVVNEIGAATPTNTTPSTVTSFP</sequence>
<comment type="caution">
    <text evidence="2">The sequence shown here is derived from an EMBL/GenBank/DDBJ whole genome shotgun (WGS) entry which is preliminary data.</text>
</comment>
<dbReference type="GO" id="GO:0005509">
    <property type="term" value="F:calcium ion binding"/>
    <property type="evidence" value="ECO:0007669"/>
    <property type="project" value="InterPro"/>
</dbReference>
<evidence type="ECO:0000313" key="3">
    <source>
        <dbReference type="Proteomes" id="UP000460272"/>
    </source>
</evidence>
<dbReference type="Proteomes" id="UP000460272">
    <property type="component" value="Unassembled WGS sequence"/>
</dbReference>
<dbReference type="GO" id="GO:0016020">
    <property type="term" value="C:membrane"/>
    <property type="evidence" value="ECO:0007669"/>
    <property type="project" value="InterPro"/>
</dbReference>
<reference evidence="2 3" key="1">
    <citation type="submission" date="2018-11" db="EMBL/GenBank/DDBJ databases">
        <title>Trebonia kvetii gen.nov., sp.nov., a novel acidophilic actinobacterium, and proposal of the new actinobacterial family Treboniaceae fam. nov.</title>
        <authorList>
            <person name="Rapoport D."/>
            <person name="Sagova-Mareckova M."/>
            <person name="Sedlacek I."/>
            <person name="Provaznik J."/>
            <person name="Kralova S."/>
            <person name="Pavlinic D."/>
            <person name="Benes V."/>
            <person name="Kopecky J."/>
        </authorList>
    </citation>
    <scope>NUCLEOTIDE SEQUENCE [LARGE SCALE GENOMIC DNA]</scope>
    <source>
        <strain evidence="2 3">15Tr583</strain>
    </source>
</reference>
<dbReference type="InterPro" id="IPR011050">
    <property type="entry name" value="Pectin_lyase_fold/virulence"/>
</dbReference>
<dbReference type="SMART" id="SM00736">
    <property type="entry name" value="CADG"/>
    <property type="match status" value="1"/>
</dbReference>
<dbReference type="SUPFAM" id="SSF49313">
    <property type="entry name" value="Cadherin-like"/>
    <property type="match status" value="1"/>
</dbReference>
<dbReference type="GO" id="GO:0005975">
    <property type="term" value="P:carbohydrate metabolic process"/>
    <property type="evidence" value="ECO:0007669"/>
    <property type="project" value="UniProtKB-ARBA"/>
</dbReference>
<dbReference type="InterPro" id="IPR015919">
    <property type="entry name" value="Cadherin-like_sf"/>
</dbReference>
<name>A0A6P2CA21_9ACTN</name>
<dbReference type="InterPro" id="IPR013783">
    <property type="entry name" value="Ig-like_fold"/>
</dbReference>
<dbReference type="InterPro" id="IPR006644">
    <property type="entry name" value="Cadg"/>
</dbReference>
<feature type="domain" description="Dystroglycan-type cadherin-like" evidence="1">
    <location>
        <begin position="28"/>
        <end position="118"/>
    </location>
</feature>
<evidence type="ECO:0000313" key="2">
    <source>
        <dbReference type="EMBL" id="TVZ07375.1"/>
    </source>
</evidence>
<dbReference type="InterPro" id="IPR059186">
    <property type="entry name" value="SACTE_4363"/>
</dbReference>
<keyword evidence="3" id="KW-1185">Reference proteome</keyword>
<organism evidence="2 3">
    <name type="scientific">Trebonia kvetii</name>
    <dbReference type="NCBI Taxonomy" id="2480626"/>
    <lineage>
        <taxon>Bacteria</taxon>
        <taxon>Bacillati</taxon>
        <taxon>Actinomycetota</taxon>
        <taxon>Actinomycetes</taxon>
        <taxon>Streptosporangiales</taxon>
        <taxon>Treboniaceae</taxon>
        <taxon>Trebonia</taxon>
    </lineage>
</organism>
<dbReference type="AlphaFoldDB" id="A0A6P2CA21"/>
<dbReference type="Gene3D" id="2.60.40.10">
    <property type="entry name" value="Immunoglobulins"/>
    <property type="match status" value="1"/>
</dbReference>